<evidence type="ECO:0008006" key="2">
    <source>
        <dbReference type="Google" id="ProtNLM"/>
    </source>
</evidence>
<accession>A0A383A8P6</accession>
<protein>
    <recommendedName>
        <fullName evidence="2">DUF721 domain-containing protein</fullName>
    </recommendedName>
</protein>
<sequence length="101" mass="11165">MKDKTTANLTNFKPSGSLGKLFEKAKKHNHFNSLLQGLLPPQFKGITLCLVKEQKVTLLAPNPSIAYRAEKQRPALLAIIQQIDGLSSIKTVSIKLDKNQP</sequence>
<dbReference type="EMBL" id="UINC01189648">
    <property type="protein sequence ID" value="SVE03428.1"/>
    <property type="molecule type" value="Genomic_DNA"/>
</dbReference>
<gene>
    <name evidence="1" type="ORF">METZ01_LOCUS456282</name>
</gene>
<evidence type="ECO:0000313" key="1">
    <source>
        <dbReference type="EMBL" id="SVE03428.1"/>
    </source>
</evidence>
<proteinExistence type="predicted"/>
<organism evidence="1">
    <name type="scientific">marine metagenome</name>
    <dbReference type="NCBI Taxonomy" id="408172"/>
    <lineage>
        <taxon>unclassified sequences</taxon>
        <taxon>metagenomes</taxon>
        <taxon>ecological metagenomes</taxon>
    </lineage>
</organism>
<name>A0A383A8P6_9ZZZZ</name>
<dbReference type="AlphaFoldDB" id="A0A383A8P6"/>
<reference evidence="1" key="1">
    <citation type="submission" date="2018-05" db="EMBL/GenBank/DDBJ databases">
        <authorList>
            <person name="Lanie J.A."/>
            <person name="Ng W.-L."/>
            <person name="Kazmierczak K.M."/>
            <person name="Andrzejewski T.M."/>
            <person name="Davidsen T.M."/>
            <person name="Wayne K.J."/>
            <person name="Tettelin H."/>
            <person name="Glass J.I."/>
            <person name="Rusch D."/>
            <person name="Podicherti R."/>
            <person name="Tsui H.-C.T."/>
            <person name="Winkler M.E."/>
        </authorList>
    </citation>
    <scope>NUCLEOTIDE SEQUENCE</scope>
</reference>